<dbReference type="GO" id="GO:0015689">
    <property type="term" value="P:molybdate ion transport"/>
    <property type="evidence" value="ECO:0007669"/>
    <property type="project" value="InterPro"/>
</dbReference>
<evidence type="ECO:0000256" key="3">
    <source>
        <dbReference type="ARBA" id="ARBA00022723"/>
    </source>
</evidence>
<dbReference type="PIRSF" id="PIRSF004846">
    <property type="entry name" value="ModA"/>
    <property type="match status" value="1"/>
</dbReference>
<dbReference type="SUPFAM" id="SSF53850">
    <property type="entry name" value="Periplasmic binding protein-like II"/>
    <property type="match status" value="1"/>
</dbReference>
<feature type="binding site" evidence="5">
    <location>
        <position position="97"/>
    </location>
    <ligand>
        <name>molybdate</name>
        <dbReference type="ChEBI" id="CHEBI:36264"/>
    </ligand>
</feature>
<sequence length="294" mass="30678">MQRGVGTLIRWIRTQAGRRRRTALWAAAVLALAGSTGCGAGGDAGRASTGEAAANGPEPVELLVSAAASMTDSLNEIKRGYEASVPGVRLTFNFGASGALQQQIEQGAQADLFVSASERNMNALVDKGLVAEADREPIVRNELVVVVPASDKLAWSAVADLSRAEVKTVAVGIPESVPAGAYAKEALTRAGLWDALQPKTVQAKDVRQVLTFVETGNADAGFVYKTDALSSERTKVAFAVDPAAYTPAVYPAGVVKATKHPDESRAFLTYLRSKAAADVFARYGFSPVGAVPGS</sequence>
<comment type="similarity">
    <text evidence="1">Belongs to the bacterial solute-binding protein ModA family.</text>
</comment>
<dbReference type="CDD" id="cd13537">
    <property type="entry name" value="PBP2_YvgL_like"/>
    <property type="match status" value="1"/>
</dbReference>
<evidence type="ECO:0000256" key="2">
    <source>
        <dbReference type="ARBA" id="ARBA00022505"/>
    </source>
</evidence>
<feature type="binding site" evidence="5">
    <location>
        <position position="206"/>
    </location>
    <ligand>
        <name>molybdate</name>
        <dbReference type="ChEBI" id="CHEBI:36264"/>
    </ligand>
</feature>
<dbReference type="PANTHER" id="PTHR30632:SF0">
    <property type="entry name" value="SULFATE-BINDING PROTEIN"/>
    <property type="match status" value="1"/>
</dbReference>
<gene>
    <name evidence="7" type="primary">modA</name>
    <name evidence="7" type="ORF">DLM86_21650</name>
</gene>
<feature type="chain" id="PRO_5038577356" evidence="6">
    <location>
        <begin position="41"/>
        <end position="294"/>
    </location>
</feature>
<accession>A0A2V5JZC5</accession>
<dbReference type="InterPro" id="IPR005950">
    <property type="entry name" value="ModA"/>
</dbReference>
<dbReference type="GO" id="GO:0046872">
    <property type="term" value="F:metal ion binding"/>
    <property type="evidence" value="ECO:0007669"/>
    <property type="project" value="UniProtKB-KW"/>
</dbReference>
<dbReference type="EMBL" id="QJVJ01000010">
    <property type="protein sequence ID" value="PYI52091.1"/>
    <property type="molecule type" value="Genomic_DNA"/>
</dbReference>
<keyword evidence="8" id="KW-1185">Reference proteome</keyword>
<dbReference type="FunFam" id="3.40.190.10:FF:000035">
    <property type="entry name" value="Molybdate ABC transporter substrate-binding protein"/>
    <property type="match status" value="1"/>
</dbReference>
<dbReference type="Gene3D" id="3.40.190.10">
    <property type="entry name" value="Periplasmic binding protein-like II"/>
    <property type="match status" value="2"/>
</dbReference>
<name>A0A2V5JZC5_9BACL</name>
<organism evidence="7 8">
    <name type="scientific">Paenibacillus flagellatus</name>
    <dbReference type="NCBI Taxonomy" id="2211139"/>
    <lineage>
        <taxon>Bacteria</taxon>
        <taxon>Bacillati</taxon>
        <taxon>Bacillota</taxon>
        <taxon>Bacilli</taxon>
        <taxon>Bacillales</taxon>
        <taxon>Paenibacillaceae</taxon>
        <taxon>Paenibacillus</taxon>
    </lineage>
</organism>
<dbReference type="GO" id="GO:0030973">
    <property type="term" value="F:molybdate ion binding"/>
    <property type="evidence" value="ECO:0007669"/>
    <property type="project" value="UniProtKB-ARBA"/>
</dbReference>
<dbReference type="InterPro" id="IPR050682">
    <property type="entry name" value="ModA/WtpA"/>
</dbReference>
<keyword evidence="2 5" id="KW-0500">Molybdenum</keyword>
<keyword evidence="3 5" id="KW-0479">Metal-binding</keyword>
<evidence type="ECO:0000256" key="6">
    <source>
        <dbReference type="SAM" id="SignalP"/>
    </source>
</evidence>
<feature type="binding site" evidence="5">
    <location>
        <position position="224"/>
    </location>
    <ligand>
        <name>molybdate</name>
        <dbReference type="ChEBI" id="CHEBI:36264"/>
    </ligand>
</feature>
<dbReference type="NCBIfam" id="TIGR01256">
    <property type="entry name" value="modA"/>
    <property type="match status" value="1"/>
</dbReference>
<dbReference type="PANTHER" id="PTHR30632">
    <property type="entry name" value="MOLYBDATE-BINDING PERIPLASMIC PROTEIN"/>
    <property type="match status" value="1"/>
</dbReference>
<feature type="signal peptide" evidence="6">
    <location>
        <begin position="1"/>
        <end position="40"/>
    </location>
</feature>
<comment type="caution">
    <text evidence="7">The sequence shown here is derived from an EMBL/GenBank/DDBJ whole genome shotgun (WGS) entry which is preliminary data.</text>
</comment>
<dbReference type="AlphaFoldDB" id="A0A2V5JZC5"/>
<dbReference type="Proteomes" id="UP000247476">
    <property type="component" value="Unassembled WGS sequence"/>
</dbReference>
<evidence type="ECO:0000313" key="7">
    <source>
        <dbReference type="EMBL" id="PYI52091.1"/>
    </source>
</evidence>
<feature type="binding site" evidence="5">
    <location>
        <position position="179"/>
    </location>
    <ligand>
        <name>molybdate</name>
        <dbReference type="ChEBI" id="CHEBI:36264"/>
    </ligand>
</feature>
<evidence type="ECO:0000313" key="8">
    <source>
        <dbReference type="Proteomes" id="UP000247476"/>
    </source>
</evidence>
<keyword evidence="4 6" id="KW-0732">Signal</keyword>
<dbReference type="GO" id="GO:1901359">
    <property type="term" value="F:tungstate binding"/>
    <property type="evidence" value="ECO:0007669"/>
    <property type="project" value="UniProtKB-ARBA"/>
</dbReference>
<proteinExistence type="inferred from homology"/>
<feature type="binding site" evidence="5">
    <location>
        <position position="69"/>
    </location>
    <ligand>
        <name>molybdate</name>
        <dbReference type="ChEBI" id="CHEBI:36264"/>
    </ligand>
</feature>
<evidence type="ECO:0000256" key="1">
    <source>
        <dbReference type="ARBA" id="ARBA00009175"/>
    </source>
</evidence>
<protein>
    <submittedName>
        <fullName evidence="7">Molybdate ABC transporter substrate-binding protein</fullName>
    </submittedName>
</protein>
<evidence type="ECO:0000256" key="5">
    <source>
        <dbReference type="PIRSR" id="PIRSR004846-1"/>
    </source>
</evidence>
<reference evidence="7 8" key="1">
    <citation type="submission" date="2018-05" db="EMBL/GenBank/DDBJ databases">
        <title>Paenibacillus flagellatus sp. nov., isolated from selenium mineral soil.</title>
        <authorList>
            <person name="Dai X."/>
        </authorList>
    </citation>
    <scope>NUCLEOTIDE SEQUENCE [LARGE SCALE GENOMIC DNA]</scope>
    <source>
        <strain evidence="7 8">DXL2</strain>
    </source>
</reference>
<dbReference type="Pfam" id="PF13531">
    <property type="entry name" value="SBP_bac_11"/>
    <property type="match status" value="1"/>
</dbReference>
<evidence type="ECO:0000256" key="4">
    <source>
        <dbReference type="ARBA" id="ARBA00022729"/>
    </source>
</evidence>
<dbReference type="OrthoDB" id="9785015at2"/>
<dbReference type="InterPro" id="IPR041879">
    <property type="entry name" value="YvgL-like_PBP2"/>
</dbReference>